<name>A0ABU6PNU8_9BACL</name>
<keyword evidence="1" id="KW-0732">Signal</keyword>
<sequence>MKKWLWLIFAAAFMITTTACSSSGGGEGESTKKQNRDGKTVVTLSLRTSGPFYETLKKKFEEKYPDIELDIKSYKNAGESWGADEYEKYIKTTNAAMLSGKSADIIELSGLPIDDYIGKKLLLNMNDNFEQDQALNKNDMQIKILESLNKNGGMYRIPSGFGIAGFVGDGEAIKSAGVNIDDKSWNWNTFEKISKQLIRQTANSSQKQRYAVANVPPDMILGEMVVDNYAQFVDDGAKKAKFDSPEFVELMQQIRSMYDEKIMTSEQADMGGSFFTSISFMSPKDLIDGLYSTYESPALLQKPHTGQAQGTRIFPLTEFAIRASSPVKDKAWKFIFFLLSDEAQSLQDREGFSLLSSMNDKKLNELHEQVKSGTYKLPDGKAAQVSDEAFAKFKQYVHSADQYVDVNGKIIPIIGEESAAFFNGQKSAEEVAKLIQNRVTTYLNE</sequence>
<reference evidence="2 3" key="1">
    <citation type="submission" date="2023-03" db="EMBL/GenBank/DDBJ databases">
        <title>Bacillus Genome Sequencing.</title>
        <authorList>
            <person name="Dunlap C."/>
        </authorList>
    </citation>
    <scope>NUCLEOTIDE SEQUENCE [LARGE SCALE GENOMIC DNA]</scope>
    <source>
        <strain evidence="2 3">NRS-52</strain>
    </source>
</reference>
<dbReference type="Proteomes" id="UP001343257">
    <property type="component" value="Unassembled WGS sequence"/>
</dbReference>
<feature type="signal peptide" evidence="1">
    <location>
        <begin position="1"/>
        <end position="21"/>
    </location>
</feature>
<feature type="chain" id="PRO_5045492076" evidence="1">
    <location>
        <begin position="22"/>
        <end position="445"/>
    </location>
</feature>
<proteinExistence type="predicted"/>
<dbReference type="PROSITE" id="PS51257">
    <property type="entry name" value="PROKAR_LIPOPROTEIN"/>
    <property type="match status" value="1"/>
</dbReference>
<organism evidence="2 3">
    <name type="scientific">Paenibacillus chibensis</name>
    <dbReference type="NCBI Taxonomy" id="59846"/>
    <lineage>
        <taxon>Bacteria</taxon>
        <taxon>Bacillati</taxon>
        <taxon>Bacillota</taxon>
        <taxon>Bacilli</taxon>
        <taxon>Bacillales</taxon>
        <taxon>Paenibacillaceae</taxon>
        <taxon>Paenibacillus</taxon>
    </lineage>
</organism>
<dbReference type="Pfam" id="PF01547">
    <property type="entry name" value="SBP_bac_1"/>
    <property type="match status" value="1"/>
</dbReference>
<dbReference type="PANTHER" id="PTHR43649">
    <property type="entry name" value="ARABINOSE-BINDING PROTEIN-RELATED"/>
    <property type="match status" value="1"/>
</dbReference>
<evidence type="ECO:0000256" key="1">
    <source>
        <dbReference type="SAM" id="SignalP"/>
    </source>
</evidence>
<dbReference type="RefSeq" id="WP_328275724.1">
    <property type="nucleotide sequence ID" value="NZ_JARTLD010000009.1"/>
</dbReference>
<dbReference type="EMBL" id="JARTLD010000009">
    <property type="protein sequence ID" value="MED5016555.1"/>
    <property type="molecule type" value="Genomic_DNA"/>
</dbReference>
<keyword evidence="3" id="KW-1185">Reference proteome</keyword>
<dbReference type="InterPro" id="IPR006059">
    <property type="entry name" value="SBP"/>
</dbReference>
<gene>
    <name evidence="2" type="ORF">P9847_04455</name>
</gene>
<dbReference type="SUPFAM" id="SSF53850">
    <property type="entry name" value="Periplasmic binding protein-like II"/>
    <property type="match status" value="1"/>
</dbReference>
<evidence type="ECO:0000313" key="2">
    <source>
        <dbReference type="EMBL" id="MED5016555.1"/>
    </source>
</evidence>
<evidence type="ECO:0000313" key="3">
    <source>
        <dbReference type="Proteomes" id="UP001343257"/>
    </source>
</evidence>
<dbReference type="InterPro" id="IPR050490">
    <property type="entry name" value="Bact_solute-bd_prot1"/>
</dbReference>
<comment type="caution">
    <text evidence="2">The sequence shown here is derived from an EMBL/GenBank/DDBJ whole genome shotgun (WGS) entry which is preliminary data.</text>
</comment>
<protein>
    <submittedName>
        <fullName evidence="2">Extracellular solute-binding protein</fullName>
    </submittedName>
</protein>
<dbReference type="Gene3D" id="3.40.190.10">
    <property type="entry name" value="Periplasmic binding protein-like II"/>
    <property type="match status" value="1"/>
</dbReference>
<accession>A0ABU6PNU8</accession>
<dbReference type="PANTHER" id="PTHR43649:SF17">
    <property type="entry name" value="ABC TRANSPORTER SOLUTE BINDING PROTEIN-SUGAR TRANSPORT"/>
    <property type="match status" value="1"/>
</dbReference>